<accession>V2X7L2</accession>
<organism evidence="2 3">
    <name type="scientific">Moniliophthora roreri (strain MCA 2997)</name>
    <name type="common">Cocoa frosty pod rot fungus</name>
    <name type="synonym">Crinipellis roreri</name>
    <dbReference type="NCBI Taxonomy" id="1381753"/>
    <lineage>
        <taxon>Eukaryota</taxon>
        <taxon>Fungi</taxon>
        <taxon>Dikarya</taxon>
        <taxon>Basidiomycota</taxon>
        <taxon>Agaricomycotina</taxon>
        <taxon>Agaricomycetes</taxon>
        <taxon>Agaricomycetidae</taxon>
        <taxon>Agaricales</taxon>
        <taxon>Marasmiineae</taxon>
        <taxon>Marasmiaceae</taxon>
        <taxon>Moniliophthora</taxon>
    </lineage>
</organism>
<sequence>MAGDPPPYYQEANKTLKTPSNLIRIIRDKGEIRERFTLDASICISEDIIKDSEKDRKNLCVKTKGEGEIDIDVNIAENKEPIPSPTSDRKEVTIDVETFKGDVSLRLHASSPNTRPLLRVNVTSGSGIVVLSIPRSTAGVIETTSTGPVIVSDKLTQMTNIVTEEGRNRNFIVGVVDKWNKEQKDQLTVTAKHGRVYLRYDDESNEKPEVGFWTRVFGN</sequence>
<dbReference type="STRING" id="1381753.V2X7L2"/>
<dbReference type="InterPro" id="IPR055754">
    <property type="entry name" value="DUF7330"/>
</dbReference>
<dbReference type="HOGENOM" id="CLU_1261813_0_0_1"/>
<dbReference type="Proteomes" id="UP000017559">
    <property type="component" value="Unassembled WGS sequence"/>
</dbReference>
<dbReference type="EMBL" id="AWSO01000525">
    <property type="protein sequence ID" value="ESK89737.1"/>
    <property type="molecule type" value="Genomic_DNA"/>
</dbReference>
<evidence type="ECO:0000313" key="2">
    <source>
        <dbReference type="EMBL" id="ESK89737.1"/>
    </source>
</evidence>
<dbReference type="Pfam" id="PF24016">
    <property type="entry name" value="DUF7330"/>
    <property type="match status" value="1"/>
</dbReference>
<dbReference type="OrthoDB" id="5289249at2759"/>
<protein>
    <recommendedName>
        <fullName evidence="1">DUF7330 domain-containing protein</fullName>
    </recommendedName>
</protein>
<evidence type="ECO:0000259" key="1">
    <source>
        <dbReference type="Pfam" id="PF24016"/>
    </source>
</evidence>
<comment type="caution">
    <text evidence="2">The sequence shown here is derived from an EMBL/GenBank/DDBJ whole genome shotgun (WGS) entry which is preliminary data.</text>
</comment>
<gene>
    <name evidence="2" type="ORF">Moror_16878</name>
</gene>
<dbReference type="AlphaFoldDB" id="V2X7L2"/>
<proteinExistence type="predicted"/>
<reference evidence="2 3" key="1">
    <citation type="journal article" date="2014" name="BMC Genomics">
        <title>Genome and secretome analysis of the hemibiotrophic fungal pathogen, Moniliophthora roreri, which causes frosty pod rot disease of cacao: mechanisms of the biotrophic and necrotrophic phases.</title>
        <authorList>
            <person name="Meinhardt L.W."/>
            <person name="Costa G.G.L."/>
            <person name="Thomazella D.P.T."/>
            <person name="Teixeira P.J.P.L."/>
            <person name="Carazzolle M.F."/>
            <person name="Schuster S.C."/>
            <person name="Carlson J.E."/>
            <person name="Guiltinan M.J."/>
            <person name="Mieczkowski P."/>
            <person name="Farmer A."/>
            <person name="Ramaraj T."/>
            <person name="Crozier J."/>
            <person name="Davis R.E."/>
            <person name="Shao J."/>
            <person name="Melnick R.L."/>
            <person name="Pereira G.A.G."/>
            <person name="Bailey B.A."/>
        </authorList>
    </citation>
    <scope>NUCLEOTIDE SEQUENCE [LARGE SCALE GENOMIC DNA]</scope>
    <source>
        <strain evidence="2 3">MCA 2997</strain>
    </source>
</reference>
<name>V2X7L2_MONRO</name>
<dbReference type="KEGG" id="mrr:Moror_16878"/>
<evidence type="ECO:0000313" key="3">
    <source>
        <dbReference type="Proteomes" id="UP000017559"/>
    </source>
</evidence>
<keyword evidence="3" id="KW-1185">Reference proteome</keyword>
<feature type="domain" description="DUF7330" evidence="1">
    <location>
        <begin position="21"/>
        <end position="203"/>
    </location>
</feature>